<sequence length="400" mass="42602">MIGNALLLSMRAIRRNLLRSMLTVLGVVIGVAAVITMVTLGNGATRSVSDQIASMGSNLLMVRPGQRMGPGAADAPKFRIADVEAIRTQIASIAAVAPVVNTAVTAVHQARNWATTVTGTSNDYFAAGNWTLASGREFTDAEQRAGKAVCILGSTVREKLFEAENPLGSEIRVKQFACEVIGLLRTKGQSAMGSDQDDVIVMPLRTVQRRLSGSLDVNLIMVSVTTPESIDAVKAQIESLLRERRRIGDSEDDNFRVMDTRQIAETLTGTTRVLTMLLGAVAAVSLLVGGIGIMNIMLVSVTERTREIGIRLAIGALEREVMLQFLVEAVVLSCLGGLIGIVLAAVASVTLAGAMQVPFLFSPSINLIAFLFSGAIGVIFGYFPALRAARLDPIEALRHE</sequence>
<dbReference type="AlphaFoldDB" id="A0A1I2I6V3"/>
<accession>A0A1I2I6V3</accession>
<evidence type="ECO:0000256" key="2">
    <source>
        <dbReference type="ARBA" id="ARBA00022475"/>
    </source>
</evidence>
<feature type="transmembrane region" description="Helical" evidence="7">
    <location>
        <begin position="21"/>
        <end position="41"/>
    </location>
</feature>
<evidence type="ECO:0000256" key="6">
    <source>
        <dbReference type="ARBA" id="ARBA00038076"/>
    </source>
</evidence>
<evidence type="ECO:0000256" key="1">
    <source>
        <dbReference type="ARBA" id="ARBA00004651"/>
    </source>
</evidence>
<reference evidence="10 11" key="1">
    <citation type="submission" date="2016-10" db="EMBL/GenBank/DDBJ databases">
        <authorList>
            <person name="de Groot N.N."/>
        </authorList>
    </citation>
    <scope>NUCLEOTIDE SEQUENCE [LARGE SCALE GENOMIC DNA]</scope>
    <source>
        <strain evidence="10 11">DSM 23609</strain>
    </source>
</reference>
<keyword evidence="2" id="KW-1003">Cell membrane</keyword>
<evidence type="ECO:0000259" key="8">
    <source>
        <dbReference type="Pfam" id="PF02687"/>
    </source>
</evidence>
<dbReference type="InterPro" id="IPR050250">
    <property type="entry name" value="Macrolide_Exporter_MacB"/>
</dbReference>
<dbReference type="InterPro" id="IPR025857">
    <property type="entry name" value="MacB_PCD"/>
</dbReference>
<dbReference type="EMBL" id="FOOC01000003">
    <property type="protein sequence ID" value="SFF37373.1"/>
    <property type="molecule type" value="Genomic_DNA"/>
</dbReference>
<dbReference type="GO" id="GO:0005886">
    <property type="term" value="C:plasma membrane"/>
    <property type="evidence" value="ECO:0007669"/>
    <property type="project" value="UniProtKB-SubCell"/>
</dbReference>
<keyword evidence="3 7" id="KW-0812">Transmembrane</keyword>
<dbReference type="Pfam" id="PF12704">
    <property type="entry name" value="MacB_PCD"/>
    <property type="match status" value="1"/>
</dbReference>
<dbReference type="Proteomes" id="UP000199771">
    <property type="component" value="Unassembled WGS sequence"/>
</dbReference>
<keyword evidence="4 7" id="KW-1133">Transmembrane helix</keyword>
<evidence type="ECO:0000256" key="5">
    <source>
        <dbReference type="ARBA" id="ARBA00023136"/>
    </source>
</evidence>
<feature type="transmembrane region" description="Helical" evidence="7">
    <location>
        <begin position="321"/>
        <end position="347"/>
    </location>
</feature>
<comment type="similarity">
    <text evidence="6">Belongs to the ABC-4 integral membrane protein family.</text>
</comment>
<keyword evidence="5 7" id="KW-0472">Membrane</keyword>
<evidence type="ECO:0000313" key="10">
    <source>
        <dbReference type="EMBL" id="SFF37373.1"/>
    </source>
</evidence>
<evidence type="ECO:0000259" key="9">
    <source>
        <dbReference type="Pfam" id="PF12704"/>
    </source>
</evidence>
<dbReference type="STRING" id="1076937.SAMN04488120_10338"/>
<dbReference type="GO" id="GO:0022857">
    <property type="term" value="F:transmembrane transporter activity"/>
    <property type="evidence" value="ECO:0007669"/>
    <property type="project" value="TreeGrafter"/>
</dbReference>
<evidence type="ECO:0000256" key="3">
    <source>
        <dbReference type="ARBA" id="ARBA00022692"/>
    </source>
</evidence>
<dbReference type="PANTHER" id="PTHR30572">
    <property type="entry name" value="MEMBRANE COMPONENT OF TRANSPORTER-RELATED"/>
    <property type="match status" value="1"/>
</dbReference>
<dbReference type="OrthoDB" id="9770036at2"/>
<gene>
    <name evidence="10" type="ORF">SAMN04488120_10338</name>
</gene>
<dbReference type="InterPro" id="IPR003838">
    <property type="entry name" value="ABC3_permease_C"/>
</dbReference>
<dbReference type="PANTHER" id="PTHR30572:SF4">
    <property type="entry name" value="ABC TRANSPORTER PERMEASE YTRF"/>
    <property type="match status" value="1"/>
</dbReference>
<evidence type="ECO:0000313" key="11">
    <source>
        <dbReference type="Proteomes" id="UP000199771"/>
    </source>
</evidence>
<comment type="subcellular location">
    <subcellularLocation>
        <location evidence="1">Cell membrane</location>
        <topology evidence="1">Multi-pass membrane protein</topology>
    </subcellularLocation>
</comment>
<feature type="transmembrane region" description="Helical" evidence="7">
    <location>
        <begin position="359"/>
        <end position="383"/>
    </location>
</feature>
<protein>
    <submittedName>
        <fullName evidence="10">Putative ABC transport system permease protein</fullName>
    </submittedName>
</protein>
<dbReference type="Pfam" id="PF02687">
    <property type="entry name" value="FtsX"/>
    <property type="match status" value="1"/>
</dbReference>
<proteinExistence type="inferred from homology"/>
<evidence type="ECO:0000256" key="7">
    <source>
        <dbReference type="SAM" id="Phobius"/>
    </source>
</evidence>
<keyword evidence="11" id="KW-1185">Reference proteome</keyword>
<feature type="domain" description="MacB-like periplasmic core" evidence="9">
    <location>
        <begin position="20"/>
        <end position="239"/>
    </location>
</feature>
<evidence type="ECO:0000256" key="4">
    <source>
        <dbReference type="ARBA" id="ARBA00022989"/>
    </source>
</evidence>
<name>A0A1I2I6V3_9GAMM</name>
<organism evidence="10 11">
    <name type="scientific">Fontimonas thermophila</name>
    <dbReference type="NCBI Taxonomy" id="1076937"/>
    <lineage>
        <taxon>Bacteria</taxon>
        <taxon>Pseudomonadati</taxon>
        <taxon>Pseudomonadota</taxon>
        <taxon>Gammaproteobacteria</taxon>
        <taxon>Nevskiales</taxon>
        <taxon>Nevskiaceae</taxon>
        <taxon>Fontimonas</taxon>
    </lineage>
</organism>
<feature type="transmembrane region" description="Helical" evidence="7">
    <location>
        <begin position="276"/>
        <end position="301"/>
    </location>
</feature>
<feature type="domain" description="ABC3 transporter permease C-terminal" evidence="8">
    <location>
        <begin position="280"/>
        <end position="393"/>
    </location>
</feature>
<dbReference type="RefSeq" id="WP_091532007.1">
    <property type="nucleotide sequence ID" value="NZ_FOOC01000003.1"/>
</dbReference>